<evidence type="ECO:0000313" key="3">
    <source>
        <dbReference type="Proteomes" id="UP000305848"/>
    </source>
</evidence>
<accession>A0A4U3LAW5</accession>
<reference evidence="2 3" key="1">
    <citation type="submission" date="2019-05" db="EMBL/GenBank/DDBJ databases">
        <title>Panacibacter sp. strain 17mud1-8 Genome sequencing and assembly.</title>
        <authorList>
            <person name="Chhetri G."/>
        </authorList>
    </citation>
    <scope>NUCLEOTIDE SEQUENCE [LARGE SCALE GENOMIC DNA]</scope>
    <source>
        <strain evidence="2 3">17mud1-8</strain>
    </source>
</reference>
<dbReference type="EMBL" id="SZQL01000001">
    <property type="protein sequence ID" value="TKK71859.1"/>
    <property type="molecule type" value="Genomic_DNA"/>
</dbReference>
<name>A0A4U3LAW5_9BACT</name>
<comment type="caution">
    <text evidence="2">The sequence shown here is derived from an EMBL/GenBank/DDBJ whole genome shotgun (WGS) entry which is preliminary data.</text>
</comment>
<dbReference type="AlphaFoldDB" id="A0A4U3LAW5"/>
<keyword evidence="3" id="KW-1185">Reference proteome</keyword>
<sequence>MNTIREYLDDSWVKNEHAVLNPLMKQQEEPPVSLQEASAQVERLKQQSQSAIKKGHGTTQS</sequence>
<evidence type="ECO:0000256" key="1">
    <source>
        <dbReference type="SAM" id="MobiDB-lite"/>
    </source>
</evidence>
<feature type="region of interest" description="Disordered" evidence="1">
    <location>
        <begin position="25"/>
        <end position="61"/>
    </location>
</feature>
<dbReference type="Proteomes" id="UP000305848">
    <property type="component" value="Unassembled WGS sequence"/>
</dbReference>
<gene>
    <name evidence="2" type="ORF">FC093_02250</name>
</gene>
<protein>
    <submittedName>
        <fullName evidence="2">Uncharacterized protein</fullName>
    </submittedName>
</protein>
<feature type="compositionally biased region" description="Polar residues" evidence="1">
    <location>
        <begin position="46"/>
        <end position="61"/>
    </location>
</feature>
<proteinExistence type="predicted"/>
<organism evidence="2 3">
    <name type="scientific">Ilyomonas limi</name>
    <dbReference type="NCBI Taxonomy" id="2575867"/>
    <lineage>
        <taxon>Bacteria</taxon>
        <taxon>Pseudomonadati</taxon>
        <taxon>Bacteroidota</taxon>
        <taxon>Chitinophagia</taxon>
        <taxon>Chitinophagales</taxon>
        <taxon>Chitinophagaceae</taxon>
        <taxon>Ilyomonas</taxon>
    </lineage>
</organism>
<evidence type="ECO:0000313" key="2">
    <source>
        <dbReference type="EMBL" id="TKK71859.1"/>
    </source>
</evidence>
<dbReference type="RefSeq" id="WP_137260099.1">
    <property type="nucleotide sequence ID" value="NZ_SZQL01000001.1"/>
</dbReference>